<evidence type="ECO:0000256" key="2">
    <source>
        <dbReference type="ARBA" id="ARBA00022692"/>
    </source>
</evidence>
<proteinExistence type="predicted"/>
<keyword evidence="4 5" id="KW-0472">Membrane</keyword>
<evidence type="ECO:0000259" key="6">
    <source>
        <dbReference type="Pfam" id="PF05154"/>
    </source>
</evidence>
<protein>
    <submittedName>
        <fullName evidence="7">TM2 domain-containing protein</fullName>
    </submittedName>
</protein>
<dbReference type="PANTHER" id="PTHR21016">
    <property type="entry name" value="BETA-AMYLOID BINDING PROTEIN-RELATED"/>
    <property type="match status" value="1"/>
</dbReference>
<feature type="transmembrane region" description="Helical" evidence="5">
    <location>
        <begin position="58"/>
        <end position="80"/>
    </location>
</feature>
<evidence type="ECO:0000256" key="3">
    <source>
        <dbReference type="ARBA" id="ARBA00022989"/>
    </source>
</evidence>
<dbReference type="Proteomes" id="UP000198415">
    <property type="component" value="Unassembled WGS sequence"/>
</dbReference>
<gene>
    <name evidence="7" type="ORF">SAMN06264365_104500</name>
</gene>
<sequence>MELEQGQAVLPEWERLRLLRAESEYDAIKKNPRIAYAIWCAAGIFGGHRFYLGDTGRSIAMLFTLGGLGVWSLIDVFFIARRVRTVNHARRAAVMARYGILDAAMVGVADPSN</sequence>
<organism evidence="7 8">
    <name type="scientific">Actinoplanes regularis</name>
    <dbReference type="NCBI Taxonomy" id="52697"/>
    <lineage>
        <taxon>Bacteria</taxon>
        <taxon>Bacillati</taxon>
        <taxon>Actinomycetota</taxon>
        <taxon>Actinomycetes</taxon>
        <taxon>Micromonosporales</taxon>
        <taxon>Micromonosporaceae</taxon>
        <taxon>Actinoplanes</taxon>
    </lineage>
</organism>
<name>A0A238YFQ3_9ACTN</name>
<keyword evidence="3 5" id="KW-1133">Transmembrane helix</keyword>
<dbReference type="AlphaFoldDB" id="A0A238YFQ3"/>
<evidence type="ECO:0000256" key="4">
    <source>
        <dbReference type="ARBA" id="ARBA00023136"/>
    </source>
</evidence>
<evidence type="ECO:0000256" key="1">
    <source>
        <dbReference type="ARBA" id="ARBA00004141"/>
    </source>
</evidence>
<evidence type="ECO:0000313" key="8">
    <source>
        <dbReference type="Proteomes" id="UP000198415"/>
    </source>
</evidence>
<dbReference type="GO" id="GO:0016020">
    <property type="term" value="C:membrane"/>
    <property type="evidence" value="ECO:0007669"/>
    <property type="project" value="UniProtKB-SubCell"/>
</dbReference>
<feature type="transmembrane region" description="Helical" evidence="5">
    <location>
        <begin position="34"/>
        <end position="52"/>
    </location>
</feature>
<dbReference type="EMBL" id="FZNR01000004">
    <property type="protein sequence ID" value="SNR69571.1"/>
    <property type="molecule type" value="Genomic_DNA"/>
</dbReference>
<dbReference type="Pfam" id="PF05154">
    <property type="entry name" value="TM2"/>
    <property type="match status" value="1"/>
</dbReference>
<comment type="subcellular location">
    <subcellularLocation>
        <location evidence="1">Membrane</location>
        <topology evidence="1">Multi-pass membrane protein</topology>
    </subcellularLocation>
</comment>
<dbReference type="PANTHER" id="PTHR21016:SF25">
    <property type="entry name" value="TM2 DOMAIN-CONTAINING PROTEIN DDB_G0277895-RELATED"/>
    <property type="match status" value="1"/>
</dbReference>
<dbReference type="InterPro" id="IPR007829">
    <property type="entry name" value="TM2"/>
</dbReference>
<evidence type="ECO:0000256" key="5">
    <source>
        <dbReference type="SAM" id="Phobius"/>
    </source>
</evidence>
<reference evidence="7 8" key="1">
    <citation type="submission" date="2017-06" db="EMBL/GenBank/DDBJ databases">
        <authorList>
            <person name="Kim H.J."/>
            <person name="Triplett B.A."/>
        </authorList>
    </citation>
    <scope>NUCLEOTIDE SEQUENCE [LARGE SCALE GENOMIC DNA]</scope>
    <source>
        <strain evidence="7 8">DSM 43151</strain>
    </source>
</reference>
<keyword evidence="8" id="KW-1185">Reference proteome</keyword>
<dbReference type="RefSeq" id="WP_239138280.1">
    <property type="nucleotide sequence ID" value="NZ_BOMU01000036.1"/>
</dbReference>
<feature type="domain" description="TM2" evidence="6">
    <location>
        <begin position="29"/>
        <end position="77"/>
    </location>
</feature>
<keyword evidence="2 5" id="KW-0812">Transmembrane</keyword>
<dbReference type="InterPro" id="IPR050932">
    <property type="entry name" value="TM2D1-3-like"/>
</dbReference>
<evidence type="ECO:0000313" key="7">
    <source>
        <dbReference type="EMBL" id="SNR69571.1"/>
    </source>
</evidence>
<accession>A0A238YFQ3</accession>